<gene>
    <name evidence="3" type="ORF">YA0853_07140</name>
</gene>
<proteinExistence type="predicted"/>
<comment type="caution">
    <text evidence="3">The sequence shown here is derived from an EMBL/GenBank/DDBJ whole genome shotgun (WGS) entry which is preliminary data.</text>
</comment>
<protein>
    <submittedName>
        <fullName evidence="3">DUF2167 domain-containing protein</fullName>
    </submittedName>
</protein>
<keyword evidence="1" id="KW-0812">Transmembrane</keyword>
<dbReference type="InterPro" id="IPR018682">
    <property type="entry name" value="DUF2167_membr"/>
</dbReference>
<feature type="transmembrane region" description="Helical" evidence="1">
    <location>
        <begin position="282"/>
        <end position="298"/>
    </location>
</feature>
<evidence type="ECO:0000313" key="4">
    <source>
        <dbReference type="Proteomes" id="UP000645865"/>
    </source>
</evidence>
<dbReference type="Proteomes" id="UP000645865">
    <property type="component" value="Unassembled WGS sequence"/>
</dbReference>
<keyword evidence="1" id="KW-0472">Membrane</keyword>
<feature type="signal peptide" evidence="2">
    <location>
        <begin position="1"/>
        <end position="22"/>
    </location>
</feature>
<dbReference type="AlphaFoldDB" id="A0A8I1JC28"/>
<dbReference type="Pfam" id="PF09935">
    <property type="entry name" value="DUF2167"/>
    <property type="match status" value="1"/>
</dbReference>
<feature type="chain" id="PRO_5034442707" evidence="2">
    <location>
        <begin position="23"/>
        <end position="303"/>
    </location>
</feature>
<evidence type="ECO:0000313" key="3">
    <source>
        <dbReference type="EMBL" id="MBI6623449.1"/>
    </source>
</evidence>
<sequence>MNYFRLLLAAAALSLPVVPAFAAATPAPVEASAAAEPAETAEHFLASLKKKTGTVTLPSGIATLKLNDEFYYLDPADTERLLTDGWGNPPGFKTLGMIVPKAVSPLSERGWGVIVSYKADGHISDEDAAKIDYADLLKQMQEEDEAENQERKKQGYAGLHLLGWAEPPHYDDTTHKMYWARELKADDADQNTLNYSIRVLGREGVLELNAVAAMADLPTIKQELPKVLAFTNFTDGNLYTDFNPSTDKMATYGLAALVAGGIAAKAGLFAKIGIFLLAAKKFLVIGVVALLAGIRKLFSRNKG</sequence>
<name>A0A8I1JC28_9PSED</name>
<evidence type="ECO:0000256" key="2">
    <source>
        <dbReference type="SAM" id="SignalP"/>
    </source>
</evidence>
<dbReference type="EMBL" id="JAEILH010000009">
    <property type="protein sequence ID" value="MBI6623449.1"/>
    <property type="molecule type" value="Genomic_DNA"/>
</dbReference>
<evidence type="ECO:0000256" key="1">
    <source>
        <dbReference type="SAM" id="Phobius"/>
    </source>
</evidence>
<keyword evidence="1" id="KW-1133">Transmembrane helix</keyword>
<dbReference type="RefSeq" id="WP_034099688.1">
    <property type="nucleotide sequence ID" value="NZ_BQHF01000003.1"/>
</dbReference>
<keyword evidence="2" id="KW-0732">Signal</keyword>
<accession>A0A8I1JC28</accession>
<reference evidence="3" key="1">
    <citation type="submission" date="2020-12" db="EMBL/GenBank/DDBJ databases">
        <title>Comparative genomic insights into the epidemiology and virulence of plant pathogenic Pseudomonads from Turkey.</title>
        <authorList>
            <person name="Dillon M."/>
            <person name="Ruiz-Bedoya T."/>
            <person name="Bendalovic-Torma C."/>
            <person name="Guttman K.M."/>
            <person name="Kwak H."/>
            <person name="Middleton M.A."/>
            <person name="Wang P.W."/>
            <person name="Horuz S."/>
            <person name="Aysan Y."/>
            <person name="Guttman D.S."/>
        </authorList>
    </citation>
    <scope>NUCLEOTIDE SEQUENCE</scope>
    <source>
        <strain evidence="3">S5_IA_3a</strain>
    </source>
</reference>
<organism evidence="3 4">
    <name type="scientific">Pseudomonas rhodesiae</name>
    <dbReference type="NCBI Taxonomy" id="76760"/>
    <lineage>
        <taxon>Bacteria</taxon>
        <taxon>Pseudomonadati</taxon>
        <taxon>Pseudomonadota</taxon>
        <taxon>Gammaproteobacteria</taxon>
        <taxon>Pseudomonadales</taxon>
        <taxon>Pseudomonadaceae</taxon>
        <taxon>Pseudomonas</taxon>
    </lineage>
</organism>